<accession>A0A1Q9EPP4</accession>
<keyword evidence="4" id="KW-1185">Reference proteome</keyword>
<dbReference type="OrthoDB" id="441631at2759"/>
<dbReference type="PROSITE" id="PS50800">
    <property type="entry name" value="SAP"/>
    <property type="match status" value="1"/>
</dbReference>
<evidence type="ECO:0000313" key="4">
    <source>
        <dbReference type="Proteomes" id="UP000186817"/>
    </source>
</evidence>
<feature type="compositionally biased region" description="Acidic residues" evidence="1">
    <location>
        <begin position="321"/>
        <end position="344"/>
    </location>
</feature>
<dbReference type="AlphaFoldDB" id="A0A1Q9EPP4"/>
<feature type="region of interest" description="Disordered" evidence="1">
    <location>
        <begin position="186"/>
        <end position="344"/>
    </location>
</feature>
<feature type="compositionally biased region" description="Basic and acidic residues" evidence="1">
    <location>
        <begin position="209"/>
        <end position="233"/>
    </location>
</feature>
<dbReference type="Proteomes" id="UP000186817">
    <property type="component" value="Unassembled WGS sequence"/>
</dbReference>
<comment type="caution">
    <text evidence="3">The sequence shown here is derived from an EMBL/GenBank/DDBJ whole genome shotgun (WGS) entry which is preliminary data.</text>
</comment>
<protein>
    <recommendedName>
        <fullName evidence="2">SAP domain-containing protein</fullName>
    </recommendedName>
</protein>
<proteinExistence type="predicted"/>
<dbReference type="SUPFAM" id="SSF68906">
    <property type="entry name" value="SAP domain"/>
    <property type="match status" value="1"/>
</dbReference>
<dbReference type="Gene3D" id="1.10.720.30">
    <property type="entry name" value="SAP domain"/>
    <property type="match status" value="1"/>
</dbReference>
<dbReference type="SMART" id="SM00513">
    <property type="entry name" value="SAP"/>
    <property type="match status" value="1"/>
</dbReference>
<reference evidence="3 4" key="1">
    <citation type="submission" date="2016-02" db="EMBL/GenBank/DDBJ databases">
        <title>Genome analysis of coral dinoflagellate symbionts highlights evolutionary adaptations to a symbiotic lifestyle.</title>
        <authorList>
            <person name="Aranda M."/>
            <person name="Li Y."/>
            <person name="Liew Y.J."/>
            <person name="Baumgarten S."/>
            <person name="Simakov O."/>
            <person name="Wilson M."/>
            <person name="Piel J."/>
            <person name="Ashoor H."/>
            <person name="Bougouffa S."/>
            <person name="Bajic V.B."/>
            <person name="Ryu T."/>
            <person name="Ravasi T."/>
            <person name="Bayer T."/>
            <person name="Micklem G."/>
            <person name="Kim H."/>
            <person name="Bhak J."/>
            <person name="Lajeunesse T.C."/>
            <person name="Voolstra C.R."/>
        </authorList>
    </citation>
    <scope>NUCLEOTIDE SEQUENCE [LARGE SCALE GENOMIC DNA]</scope>
    <source>
        <strain evidence="3 4">CCMP2467</strain>
    </source>
</reference>
<feature type="domain" description="SAP" evidence="2">
    <location>
        <begin position="368"/>
        <end position="402"/>
    </location>
</feature>
<evidence type="ECO:0000259" key="2">
    <source>
        <dbReference type="PROSITE" id="PS50800"/>
    </source>
</evidence>
<dbReference type="EMBL" id="LSRX01000097">
    <property type="protein sequence ID" value="OLQ09409.1"/>
    <property type="molecule type" value="Genomic_DNA"/>
</dbReference>
<sequence length="405" mass="45274">MCQLAPWVGGRRVCAMASLGWVYPSHGASGSNLAQRPSSLGSRQAARPPSGGEHGAGTALAAALACAAARAQRRPRGTCRATTVEAESTTGLAPWEIEEETEDERQARYAREADEMKLKWDARRLEEKHSAQRRQAWSQKEQERASLYGPRDPIMEAYEARMYEEARVIEIRRRQREVYERIKAHKEGKPLPPKGTPYLVLKPSPTEPPKPEEFDVSGHYKPEEDIEARKYKAPDSYVSPTGPAPPPRHQRGNPRAAWETPQYAPVRPGAPPPRQWPEPGSLPADTVPTVRAKIENERANRKSRRQRMLEEQERMERGDVVEEEEEDEDEDEVEEEEVEEAEEVAVAEEVVDVAAEAPPSNLPSAEEAKAMTVPKLKEALKDAGLPVTGRKAELLERLLEAIEGK</sequence>
<feature type="region of interest" description="Disordered" evidence="1">
    <location>
        <begin position="30"/>
        <end position="56"/>
    </location>
</feature>
<feature type="compositionally biased region" description="Polar residues" evidence="1">
    <location>
        <begin position="30"/>
        <end position="42"/>
    </location>
</feature>
<gene>
    <name evidence="3" type="ORF">AK812_SmicGene6977</name>
</gene>
<evidence type="ECO:0000313" key="3">
    <source>
        <dbReference type="EMBL" id="OLQ09409.1"/>
    </source>
</evidence>
<dbReference type="Pfam" id="PF02037">
    <property type="entry name" value="SAP"/>
    <property type="match status" value="1"/>
</dbReference>
<name>A0A1Q9EPP4_SYMMI</name>
<dbReference type="InterPro" id="IPR036361">
    <property type="entry name" value="SAP_dom_sf"/>
</dbReference>
<evidence type="ECO:0000256" key="1">
    <source>
        <dbReference type="SAM" id="MobiDB-lite"/>
    </source>
</evidence>
<dbReference type="OMA" id="RDPIMEA"/>
<organism evidence="3 4">
    <name type="scientific">Symbiodinium microadriaticum</name>
    <name type="common">Dinoflagellate</name>
    <name type="synonym">Zooxanthella microadriatica</name>
    <dbReference type="NCBI Taxonomy" id="2951"/>
    <lineage>
        <taxon>Eukaryota</taxon>
        <taxon>Sar</taxon>
        <taxon>Alveolata</taxon>
        <taxon>Dinophyceae</taxon>
        <taxon>Suessiales</taxon>
        <taxon>Symbiodiniaceae</taxon>
        <taxon>Symbiodinium</taxon>
    </lineage>
</organism>
<dbReference type="InterPro" id="IPR003034">
    <property type="entry name" value="SAP_dom"/>
</dbReference>
<feature type="compositionally biased region" description="Basic and acidic residues" evidence="1">
    <location>
        <begin position="307"/>
        <end position="320"/>
    </location>
</feature>